<sequence length="496" mass="54481">MATAEIAAAMASIPSKKEELRKAFEALQAVSACLASFTLKWKDLEDHLASIESLIGDRLRELESKSHSSVKAEANPETAPEVVPRRELRSLCVNMDGVGLRSYIIVNRNDIAEIRKELGAAIRSAPDPAKLVLDAMDGFHRPRAEGQKDGDVQVIKRTCLSLLEQVQILAPEIKSSVKDQAKKLAAEWKGKILDDSDKGMDAFAFLQLVATYRLASEFNTDEILDLFVLISRRKQALDLCKRLGLVQKMSDLIRKLNSKSRQLEAIKFVHALDLFDKYPPVPLLEAYLKESRKAAQGAQKRGNNSSQLQNEAISKELAAAKAVIKTVEECKLESKFSCEDLQKRITRLEQQKADKNRTATAATAMISGTSKQQQPSNKRPRSSTTLSYPVHSHPPPSCAQNQSNLGLIEQQSSYMGLGLGRSYGLTTTAALYDAAPPSIPGTIELSGKPSVRSYLYPSEFHASSSLYNRPASNGGYPMSGLGTSYGSSFYPLGYQK</sequence>
<comment type="similarity">
    <text evidence="1 4">Belongs to the Frigida family.</text>
</comment>
<protein>
    <recommendedName>
        <fullName evidence="4">FRIGIDA-like protein</fullName>
    </recommendedName>
</protein>
<dbReference type="Pfam" id="PF07899">
    <property type="entry name" value="Frigida"/>
    <property type="match status" value="1"/>
</dbReference>
<evidence type="ECO:0000256" key="4">
    <source>
        <dbReference type="RuleBase" id="RU364012"/>
    </source>
</evidence>
<keyword evidence="4" id="KW-0217">Developmental protein</keyword>
<evidence type="ECO:0000313" key="6">
    <source>
        <dbReference type="EMBL" id="KAJ8483838.1"/>
    </source>
</evidence>
<keyword evidence="2 4" id="KW-0221">Differentiation</keyword>
<dbReference type="Proteomes" id="UP001222027">
    <property type="component" value="Unassembled WGS sequence"/>
</dbReference>
<name>A0AAV8QUU7_ENSVE</name>
<gene>
    <name evidence="6" type="ORF">OPV22_016323</name>
</gene>
<evidence type="ECO:0000256" key="1">
    <source>
        <dbReference type="ARBA" id="ARBA00008956"/>
    </source>
</evidence>
<proteinExistence type="inferred from homology"/>
<keyword evidence="7" id="KW-1185">Reference proteome</keyword>
<keyword evidence="3 4" id="KW-0287">Flowering</keyword>
<dbReference type="EMBL" id="JAQQAF010000005">
    <property type="protein sequence ID" value="KAJ8483838.1"/>
    <property type="molecule type" value="Genomic_DNA"/>
</dbReference>
<feature type="region of interest" description="Disordered" evidence="5">
    <location>
        <begin position="352"/>
        <end position="402"/>
    </location>
</feature>
<evidence type="ECO:0000256" key="2">
    <source>
        <dbReference type="ARBA" id="ARBA00022782"/>
    </source>
</evidence>
<dbReference type="PANTHER" id="PTHR31791">
    <property type="entry name" value="FRIGIDA-LIKE PROTEIN 3-RELATED"/>
    <property type="match status" value="1"/>
</dbReference>
<dbReference type="AlphaFoldDB" id="A0AAV8QUU7"/>
<dbReference type="PANTHER" id="PTHR31791:SF47">
    <property type="entry name" value="INACTIVE FRIGIDA-LIKE PROTEIN 2"/>
    <property type="match status" value="1"/>
</dbReference>
<evidence type="ECO:0000313" key="7">
    <source>
        <dbReference type="Proteomes" id="UP001222027"/>
    </source>
</evidence>
<comment type="caution">
    <text evidence="6">The sequence shown here is derived from an EMBL/GenBank/DDBJ whole genome shotgun (WGS) entry which is preliminary data.</text>
</comment>
<organism evidence="6 7">
    <name type="scientific">Ensete ventricosum</name>
    <name type="common">Abyssinian banana</name>
    <name type="synonym">Musa ensete</name>
    <dbReference type="NCBI Taxonomy" id="4639"/>
    <lineage>
        <taxon>Eukaryota</taxon>
        <taxon>Viridiplantae</taxon>
        <taxon>Streptophyta</taxon>
        <taxon>Embryophyta</taxon>
        <taxon>Tracheophyta</taxon>
        <taxon>Spermatophyta</taxon>
        <taxon>Magnoliopsida</taxon>
        <taxon>Liliopsida</taxon>
        <taxon>Zingiberales</taxon>
        <taxon>Musaceae</taxon>
        <taxon>Ensete</taxon>
    </lineage>
</organism>
<dbReference type="GO" id="GO:0030154">
    <property type="term" value="P:cell differentiation"/>
    <property type="evidence" value="ECO:0007669"/>
    <property type="project" value="UniProtKB-KW"/>
</dbReference>
<evidence type="ECO:0000256" key="3">
    <source>
        <dbReference type="ARBA" id="ARBA00023089"/>
    </source>
</evidence>
<dbReference type="GO" id="GO:0009908">
    <property type="term" value="P:flower development"/>
    <property type="evidence" value="ECO:0007669"/>
    <property type="project" value="UniProtKB-KW"/>
</dbReference>
<accession>A0AAV8QUU7</accession>
<evidence type="ECO:0000256" key="5">
    <source>
        <dbReference type="SAM" id="MobiDB-lite"/>
    </source>
</evidence>
<reference evidence="6 7" key="1">
    <citation type="submission" date="2022-12" db="EMBL/GenBank/DDBJ databases">
        <title>Chromosome-scale assembly of the Ensete ventricosum genome.</title>
        <authorList>
            <person name="Dussert Y."/>
            <person name="Stocks J."/>
            <person name="Wendawek A."/>
            <person name="Woldeyes F."/>
            <person name="Nichols R.A."/>
            <person name="Borrell J.S."/>
        </authorList>
    </citation>
    <scope>NUCLEOTIDE SEQUENCE [LARGE SCALE GENOMIC DNA]</scope>
    <source>
        <strain evidence="7">cv. Maze</strain>
        <tissue evidence="6">Seeds</tissue>
    </source>
</reference>
<feature type="compositionally biased region" description="Polar residues" evidence="5">
    <location>
        <begin position="358"/>
        <end position="387"/>
    </location>
</feature>
<dbReference type="InterPro" id="IPR012474">
    <property type="entry name" value="Frigida"/>
</dbReference>